<name>A0A0N8PPI2_9BACL</name>
<keyword evidence="2" id="KW-1185">Reference proteome</keyword>
<reference evidence="1 2" key="1">
    <citation type="submission" date="2015-09" db="EMBL/GenBank/DDBJ databases">
        <title>Draft genome sequence of Alicyclobacillus ferrooxydans DSM 22381.</title>
        <authorList>
            <person name="Hemp J."/>
        </authorList>
    </citation>
    <scope>NUCLEOTIDE SEQUENCE [LARGE SCALE GENOMIC DNA]</scope>
    <source>
        <strain evidence="1 2">TC-34</strain>
    </source>
</reference>
<dbReference type="Proteomes" id="UP000050482">
    <property type="component" value="Unassembled WGS sequence"/>
</dbReference>
<sequence length="117" mass="13872">MTTYVGMHIEDSLPFIVISQCPPEPYMKIDWYWNFNLNQDPPQVLFASRRVWIRCAQSELKILLREFPSLIDREQVFVSRALIRSFYRSYPGSRDCCVFQEGSLHIADQEISTHVWL</sequence>
<gene>
    <name evidence="1" type="ORF">AN477_07145</name>
</gene>
<comment type="caution">
    <text evidence="1">The sequence shown here is derived from an EMBL/GenBank/DDBJ whole genome shotgun (WGS) entry which is preliminary data.</text>
</comment>
<evidence type="ECO:0000313" key="2">
    <source>
        <dbReference type="Proteomes" id="UP000050482"/>
    </source>
</evidence>
<evidence type="ECO:0000313" key="1">
    <source>
        <dbReference type="EMBL" id="KPV44397.1"/>
    </source>
</evidence>
<dbReference type="STRING" id="471514.AN477_07145"/>
<protein>
    <submittedName>
        <fullName evidence="1">Uncharacterized protein</fullName>
    </submittedName>
</protein>
<dbReference type="AlphaFoldDB" id="A0A0N8PPI2"/>
<organism evidence="1 2">
    <name type="scientific">Alicyclobacillus ferrooxydans</name>
    <dbReference type="NCBI Taxonomy" id="471514"/>
    <lineage>
        <taxon>Bacteria</taxon>
        <taxon>Bacillati</taxon>
        <taxon>Bacillota</taxon>
        <taxon>Bacilli</taxon>
        <taxon>Bacillales</taxon>
        <taxon>Alicyclobacillaceae</taxon>
        <taxon>Alicyclobacillus</taxon>
    </lineage>
</organism>
<accession>A0A0N8PPI2</accession>
<proteinExistence type="predicted"/>
<dbReference type="EMBL" id="LJCO01000033">
    <property type="protein sequence ID" value="KPV44397.1"/>
    <property type="molecule type" value="Genomic_DNA"/>
</dbReference>